<keyword evidence="7" id="KW-1185">Reference proteome</keyword>
<dbReference type="PANTHER" id="PTHR10517">
    <property type="entry name" value="FOLATE RECEPTOR"/>
    <property type="match status" value="1"/>
</dbReference>
<sequence>MAHLMTAPLLLLLIWVADCAQSRATRARTELLNVCMDAKHHKEKPGPEDNLHNQCSPWKKNSCCSTNTSQEAHKDISYLYRFNWDHCGKMTPECKRHFIQDTCLYECSPNLGPWIQQPTGQLCAPNISYRLCLQLQFYSGCISEVPELKTFFVNSQVDQSWRKERILDVPLCKEDCQQWWEDCRTSFTCKSNWHMGWDWTSGKERVGWEGACNVSGLELCSCCVKIWAFEAGTTRDSSAHSGLQSSIMYIGYNQCPVGASCHPFSFYFPTPAALCEEIWTHSYKLSNYSRGSGRCIQMWFDPAQGNPNEEVARFYAEAMSGAGLHGVWPLVCSLSLMLLWVFS</sequence>
<gene>
    <name evidence="6" type="ORF">A6R68_11481</name>
</gene>
<dbReference type="AlphaFoldDB" id="A0A1A6FW57"/>
<reference evidence="6 7" key="1">
    <citation type="submission" date="2016-06" db="EMBL/GenBank/DDBJ databases">
        <title>The Draft Genome Sequence and Annotation of the Desert Woodrat Neotoma lepida.</title>
        <authorList>
            <person name="Campbell M."/>
            <person name="Oakeson K.F."/>
            <person name="Yandell M."/>
            <person name="Halpert J.R."/>
            <person name="Dearing D."/>
        </authorList>
    </citation>
    <scope>NUCLEOTIDE SEQUENCE [LARGE SCALE GENOMIC DNA]</scope>
    <source>
        <strain evidence="6">417</strain>
        <tissue evidence="6">Liver</tissue>
    </source>
</reference>
<evidence type="ECO:0000256" key="2">
    <source>
        <dbReference type="ARBA" id="ARBA00022729"/>
    </source>
</evidence>
<feature type="domain" description="Folate receptor-like" evidence="5">
    <location>
        <begin position="34"/>
        <end position="213"/>
    </location>
</feature>
<feature type="non-terminal residue" evidence="6">
    <location>
        <position position="343"/>
    </location>
</feature>
<dbReference type="InterPro" id="IPR004269">
    <property type="entry name" value="Folate_rcpt"/>
</dbReference>
<dbReference type="Proteomes" id="UP000092124">
    <property type="component" value="Unassembled WGS sequence"/>
</dbReference>
<protein>
    <recommendedName>
        <fullName evidence="5">Folate receptor-like domain-containing protein</fullName>
    </recommendedName>
</protein>
<evidence type="ECO:0000259" key="5">
    <source>
        <dbReference type="Pfam" id="PF03024"/>
    </source>
</evidence>
<feature type="signal peptide" evidence="4">
    <location>
        <begin position="1"/>
        <end position="19"/>
    </location>
</feature>
<name>A0A1A6FW57_NEOLE</name>
<feature type="domain" description="Folate receptor-like" evidence="5">
    <location>
        <begin position="222"/>
        <end position="297"/>
    </location>
</feature>
<dbReference type="GO" id="GO:0007155">
    <property type="term" value="P:cell adhesion"/>
    <property type="evidence" value="ECO:0007669"/>
    <property type="project" value="TreeGrafter"/>
</dbReference>
<dbReference type="EMBL" id="LZPO01117126">
    <property type="protein sequence ID" value="OBS57392.1"/>
    <property type="molecule type" value="Genomic_DNA"/>
</dbReference>
<comment type="caution">
    <text evidence="6">The sequence shown here is derived from an EMBL/GenBank/DDBJ whole genome shotgun (WGS) entry which is preliminary data.</text>
</comment>
<accession>A0A1A6FW57</accession>
<evidence type="ECO:0000256" key="3">
    <source>
        <dbReference type="ARBA" id="ARBA00023157"/>
    </source>
</evidence>
<dbReference type="GO" id="GO:0038023">
    <property type="term" value="F:signaling receptor activity"/>
    <property type="evidence" value="ECO:0007669"/>
    <property type="project" value="TreeGrafter"/>
</dbReference>
<evidence type="ECO:0000256" key="4">
    <source>
        <dbReference type="SAM" id="SignalP"/>
    </source>
</evidence>
<dbReference type="STRING" id="56216.A0A1A6FW57"/>
<evidence type="ECO:0000256" key="1">
    <source>
        <dbReference type="ARBA" id="ARBA00007932"/>
    </source>
</evidence>
<dbReference type="Pfam" id="PF03024">
    <property type="entry name" value="Folate_rec"/>
    <property type="match status" value="2"/>
</dbReference>
<proteinExistence type="inferred from homology"/>
<keyword evidence="3" id="KW-1015">Disulfide bond</keyword>
<dbReference type="OrthoDB" id="567542at2759"/>
<dbReference type="GO" id="GO:0035036">
    <property type="term" value="P:sperm-egg recognition"/>
    <property type="evidence" value="ECO:0007669"/>
    <property type="project" value="TreeGrafter"/>
</dbReference>
<dbReference type="GO" id="GO:0009897">
    <property type="term" value="C:external side of plasma membrane"/>
    <property type="evidence" value="ECO:0007669"/>
    <property type="project" value="TreeGrafter"/>
</dbReference>
<dbReference type="InterPro" id="IPR018143">
    <property type="entry name" value="Folate_rcpt-like"/>
</dbReference>
<evidence type="ECO:0000313" key="6">
    <source>
        <dbReference type="EMBL" id="OBS57392.1"/>
    </source>
</evidence>
<feature type="chain" id="PRO_5008345093" description="Folate receptor-like domain-containing protein" evidence="4">
    <location>
        <begin position="20"/>
        <end position="343"/>
    </location>
</feature>
<organism evidence="6 7">
    <name type="scientific">Neotoma lepida</name>
    <name type="common">Desert woodrat</name>
    <dbReference type="NCBI Taxonomy" id="56216"/>
    <lineage>
        <taxon>Eukaryota</taxon>
        <taxon>Metazoa</taxon>
        <taxon>Chordata</taxon>
        <taxon>Craniata</taxon>
        <taxon>Vertebrata</taxon>
        <taxon>Euteleostomi</taxon>
        <taxon>Mammalia</taxon>
        <taxon>Eutheria</taxon>
        <taxon>Euarchontoglires</taxon>
        <taxon>Glires</taxon>
        <taxon>Rodentia</taxon>
        <taxon>Myomorpha</taxon>
        <taxon>Muroidea</taxon>
        <taxon>Cricetidae</taxon>
        <taxon>Neotominae</taxon>
        <taxon>Neotoma</taxon>
    </lineage>
</organism>
<comment type="similarity">
    <text evidence="1">Belongs to the folate receptor family.</text>
</comment>
<evidence type="ECO:0000313" key="7">
    <source>
        <dbReference type="Proteomes" id="UP000092124"/>
    </source>
</evidence>
<keyword evidence="2 4" id="KW-0732">Signal</keyword>
<dbReference type="PANTHER" id="PTHR10517:SF15">
    <property type="entry name" value="FOLATE RECEPTOR ALPHA"/>
    <property type="match status" value="1"/>
</dbReference>
<dbReference type="GO" id="GO:0007342">
    <property type="term" value="P:fusion of sperm to egg plasma membrane involved in single fertilization"/>
    <property type="evidence" value="ECO:0007669"/>
    <property type="project" value="TreeGrafter"/>
</dbReference>